<reference evidence="4" key="1">
    <citation type="submission" date="2022-01" db="EMBL/GenBank/DDBJ databases">
        <authorList>
            <person name="King R."/>
        </authorList>
    </citation>
    <scope>NUCLEOTIDE SEQUENCE</scope>
</reference>
<dbReference type="EMBL" id="OU895877">
    <property type="protein sequence ID" value="CAG9801243.1"/>
    <property type="molecule type" value="Genomic_DNA"/>
</dbReference>
<evidence type="ECO:0000256" key="1">
    <source>
        <dbReference type="ARBA" id="ARBA00005771"/>
    </source>
</evidence>
<dbReference type="Pfam" id="PF00685">
    <property type="entry name" value="Sulfotransfer_1"/>
    <property type="match status" value="1"/>
</dbReference>
<name>A0A9N9RMR7_9DIPT</name>
<keyword evidence="5" id="KW-1185">Reference proteome</keyword>
<dbReference type="OrthoDB" id="205623at2759"/>
<evidence type="ECO:0000256" key="2">
    <source>
        <dbReference type="ARBA" id="ARBA00022679"/>
    </source>
</evidence>
<proteinExistence type="inferred from homology"/>
<feature type="domain" description="Sulfotransferase" evidence="3">
    <location>
        <begin position="58"/>
        <end position="310"/>
    </location>
</feature>
<evidence type="ECO:0000313" key="4">
    <source>
        <dbReference type="EMBL" id="CAG9801243.1"/>
    </source>
</evidence>
<comment type="similarity">
    <text evidence="1">Belongs to the sulfotransferase 1 family.</text>
</comment>
<protein>
    <recommendedName>
        <fullName evidence="3">Sulfotransferase domain-containing protein</fullName>
    </recommendedName>
</protein>
<dbReference type="GO" id="GO:0008146">
    <property type="term" value="F:sulfotransferase activity"/>
    <property type="evidence" value="ECO:0007669"/>
    <property type="project" value="InterPro"/>
</dbReference>
<dbReference type="InterPro" id="IPR027417">
    <property type="entry name" value="P-loop_NTPase"/>
</dbReference>
<sequence length="321" mass="38310">MFSIDVPKDDLVKRIETNLMTDFVKISINDDQSQFCIMPKKFVDQDLERIKYMEVFEDDIWVVTYPKCGTTWAMEMIWMICNNLDYETSMNVNLEDRFPFMELSGIATGFPTDSFEFCKNKPRPRYIKTHLPVFLLPDQMWTVKPKIIYVARNPKDTAVSWFHHHRHMHGYEGTKEDFIEAFVKDLMMYSPMNEHITEFWKIRNEPNILFLFFEDMKRNLDQEVKKAMNFLGKNYSQEEIDKLCKHLSFESIRDNKMINKEVELKKLMEASGRDPSLNEFNFVRKGQVGGYKKELSVAENEKLDEYVECPKLDEAQFEYKF</sequence>
<dbReference type="SUPFAM" id="SSF52540">
    <property type="entry name" value="P-loop containing nucleoside triphosphate hydrolases"/>
    <property type="match status" value="1"/>
</dbReference>
<gene>
    <name evidence="4" type="ORF">CHIRRI_LOCUS4174</name>
</gene>
<evidence type="ECO:0000313" key="5">
    <source>
        <dbReference type="Proteomes" id="UP001153620"/>
    </source>
</evidence>
<keyword evidence="2" id="KW-0808">Transferase</keyword>
<organism evidence="4 5">
    <name type="scientific">Chironomus riparius</name>
    <dbReference type="NCBI Taxonomy" id="315576"/>
    <lineage>
        <taxon>Eukaryota</taxon>
        <taxon>Metazoa</taxon>
        <taxon>Ecdysozoa</taxon>
        <taxon>Arthropoda</taxon>
        <taxon>Hexapoda</taxon>
        <taxon>Insecta</taxon>
        <taxon>Pterygota</taxon>
        <taxon>Neoptera</taxon>
        <taxon>Endopterygota</taxon>
        <taxon>Diptera</taxon>
        <taxon>Nematocera</taxon>
        <taxon>Chironomoidea</taxon>
        <taxon>Chironomidae</taxon>
        <taxon>Chironominae</taxon>
        <taxon>Chironomus</taxon>
    </lineage>
</organism>
<dbReference type="AlphaFoldDB" id="A0A9N9RMR7"/>
<dbReference type="Proteomes" id="UP001153620">
    <property type="component" value="Chromosome 1"/>
</dbReference>
<dbReference type="Gene3D" id="3.40.50.300">
    <property type="entry name" value="P-loop containing nucleotide triphosphate hydrolases"/>
    <property type="match status" value="1"/>
</dbReference>
<accession>A0A9N9RMR7</accession>
<dbReference type="PANTHER" id="PTHR11783">
    <property type="entry name" value="SULFOTRANSFERASE SULT"/>
    <property type="match status" value="1"/>
</dbReference>
<evidence type="ECO:0000259" key="3">
    <source>
        <dbReference type="Pfam" id="PF00685"/>
    </source>
</evidence>
<dbReference type="InterPro" id="IPR000863">
    <property type="entry name" value="Sulfotransferase_dom"/>
</dbReference>
<reference evidence="4" key="2">
    <citation type="submission" date="2022-10" db="EMBL/GenBank/DDBJ databases">
        <authorList>
            <consortium name="ENA_rothamsted_submissions"/>
            <consortium name="culmorum"/>
            <person name="King R."/>
        </authorList>
    </citation>
    <scope>NUCLEOTIDE SEQUENCE</scope>
</reference>